<sequence>MVADAYPPSISGLGRHIQLLSRELIQKEHEVIVFTVGYPDLPTY</sequence>
<evidence type="ECO:0008006" key="2">
    <source>
        <dbReference type="Google" id="ProtNLM"/>
    </source>
</evidence>
<feature type="non-terminal residue" evidence="1">
    <location>
        <position position="44"/>
    </location>
</feature>
<dbReference type="EMBL" id="BARV01042906">
    <property type="protein sequence ID" value="GAI52008.1"/>
    <property type="molecule type" value="Genomic_DNA"/>
</dbReference>
<proteinExistence type="predicted"/>
<dbReference type="Gene3D" id="3.40.50.2000">
    <property type="entry name" value="Glycogen Phosphorylase B"/>
    <property type="match status" value="1"/>
</dbReference>
<comment type="caution">
    <text evidence="1">The sequence shown here is derived from an EMBL/GenBank/DDBJ whole genome shotgun (WGS) entry which is preliminary data.</text>
</comment>
<name>X1P838_9ZZZZ</name>
<accession>X1P838</accession>
<gene>
    <name evidence="1" type="ORF">S06H3_64298</name>
</gene>
<organism evidence="1">
    <name type="scientific">marine sediment metagenome</name>
    <dbReference type="NCBI Taxonomy" id="412755"/>
    <lineage>
        <taxon>unclassified sequences</taxon>
        <taxon>metagenomes</taxon>
        <taxon>ecological metagenomes</taxon>
    </lineage>
</organism>
<dbReference type="AlphaFoldDB" id="X1P838"/>
<protein>
    <recommendedName>
        <fullName evidence="2">Glycosyltransferase subfamily 4-like N-terminal domain-containing protein</fullName>
    </recommendedName>
</protein>
<evidence type="ECO:0000313" key="1">
    <source>
        <dbReference type="EMBL" id="GAI52008.1"/>
    </source>
</evidence>
<dbReference type="SUPFAM" id="SSF53756">
    <property type="entry name" value="UDP-Glycosyltransferase/glycogen phosphorylase"/>
    <property type="match status" value="1"/>
</dbReference>
<reference evidence="1" key="1">
    <citation type="journal article" date="2014" name="Front. Microbiol.">
        <title>High frequency of phylogenetically diverse reductive dehalogenase-homologous genes in deep subseafloor sedimentary metagenomes.</title>
        <authorList>
            <person name="Kawai M."/>
            <person name="Futagami T."/>
            <person name="Toyoda A."/>
            <person name="Takaki Y."/>
            <person name="Nishi S."/>
            <person name="Hori S."/>
            <person name="Arai W."/>
            <person name="Tsubouchi T."/>
            <person name="Morono Y."/>
            <person name="Uchiyama I."/>
            <person name="Ito T."/>
            <person name="Fujiyama A."/>
            <person name="Inagaki F."/>
            <person name="Takami H."/>
        </authorList>
    </citation>
    <scope>NUCLEOTIDE SEQUENCE</scope>
    <source>
        <strain evidence="1">Expedition CK06-06</strain>
    </source>
</reference>